<reference evidence="8 9" key="1">
    <citation type="submission" date="2020-07" db="EMBL/GenBank/DDBJ databases">
        <title>Thermoactinomyces phylogeny.</title>
        <authorList>
            <person name="Dunlap C."/>
        </authorList>
    </citation>
    <scope>NUCLEOTIDE SEQUENCE [LARGE SCALE GENOMIC DNA]</scope>
    <source>
        <strain evidence="8 9">AMNI-1</strain>
    </source>
</reference>
<dbReference type="Pfam" id="PF13636">
    <property type="entry name" value="Methyltranf_PUA"/>
    <property type="match status" value="1"/>
</dbReference>
<dbReference type="Gene3D" id="3.40.50.150">
    <property type="entry name" value="Vaccinia Virus protein VP39"/>
    <property type="match status" value="1"/>
</dbReference>
<dbReference type="Pfam" id="PF17126">
    <property type="entry name" value="RsmF_methylt_CI"/>
    <property type="match status" value="1"/>
</dbReference>
<dbReference type="SUPFAM" id="SSF53335">
    <property type="entry name" value="S-adenosyl-L-methionine-dependent methyltransferases"/>
    <property type="match status" value="1"/>
</dbReference>
<evidence type="ECO:0000256" key="3">
    <source>
        <dbReference type="ARBA" id="ARBA00022679"/>
    </source>
</evidence>
<feature type="active site" description="Nucleophile" evidence="6">
    <location>
        <position position="234"/>
    </location>
</feature>
<dbReference type="Proteomes" id="UP000538292">
    <property type="component" value="Unassembled WGS sequence"/>
</dbReference>
<evidence type="ECO:0000256" key="2">
    <source>
        <dbReference type="ARBA" id="ARBA00022603"/>
    </source>
</evidence>
<comment type="caution">
    <text evidence="6">Lacks conserved residue(s) required for the propagation of feature annotation.</text>
</comment>
<dbReference type="GO" id="GO:0006396">
    <property type="term" value="P:RNA processing"/>
    <property type="evidence" value="ECO:0007669"/>
    <property type="project" value="InterPro"/>
</dbReference>
<keyword evidence="2 6" id="KW-0489">Methyltransferase</keyword>
<keyword evidence="1" id="KW-0963">Cytoplasm</keyword>
<evidence type="ECO:0000256" key="4">
    <source>
        <dbReference type="ARBA" id="ARBA00022691"/>
    </source>
</evidence>
<dbReference type="InterPro" id="IPR049560">
    <property type="entry name" value="MeTrfase_RsmB-F_NOP2_cat"/>
</dbReference>
<feature type="binding site" evidence="6">
    <location>
        <position position="181"/>
    </location>
    <ligand>
        <name>S-adenosyl-L-methionine</name>
        <dbReference type="ChEBI" id="CHEBI:59789"/>
    </ligand>
</feature>
<dbReference type="GO" id="GO:0003723">
    <property type="term" value="F:RNA binding"/>
    <property type="evidence" value="ECO:0007669"/>
    <property type="project" value="UniProtKB-UniRule"/>
</dbReference>
<name>A0A7W1XR61_9BACL</name>
<feature type="binding site" evidence="6">
    <location>
        <position position="136"/>
    </location>
    <ligand>
        <name>S-adenosyl-L-methionine</name>
        <dbReference type="ChEBI" id="CHEBI:59789"/>
    </ligand>
</feature>
<evidence type="ECO:0000259" key="7">
    <source>
        <dbReference type="PROSITE" id="PS51686"/>
    </source>
</evidence>
<dbReference type="InterPro" id="IPR029063">
    <property type="entry name" value="SAM-dependent_MTases_sf"/>
</dbReference>
<dbReference type="Gene3D" id="3.30.70.1170">
    <property type="entry name" value="Sun protein, domain 3"/>
    <property type="match status" value="1"/>
</dbReference>
<dbReference type="CDD" id="cd02440">
    <property type="entry name" value="AdoMet_MTases"/>
    <property type="match status" value="1"/>
</dbReference>
<proteinExistence type="inferred from homology"/>
<accession>A0A7W1XR61</accession>
<feature type="domain" description="SAM-dependent MTase RsmB/NOP-type" evidence="7">
    <location>
        <begin position="24"/>
        <end position="305"/>
    </location>
</feature>
<dbReference type="EMBL" id="JACEOL010000014">
    <property type="protein sequence ID" value="MBA4601682.1"/>
    <property type="molecule type" value="Genomic_DNA"/>
</dbReference>
<keyword evidence="3 6" id="KW-0808">Transferase</keyword>
<evidence type="ECO:0000256" key="1">
    <source>
        <dbReference type="ARBA" id="ARBA00022490"/>
    </source>
</evidence>
<dbReference type="InterPro" id="IPR031340">
    <property type="entry name" value="RsmF_methylt_CI"/>
</dbReference>
<dbReference type="InterPro" id="IPR027391">
    <property type="entry name" value="Nol1_Nop2_Fmu_2"/>
</dbReference>
<gene>
    <name evidence="8" type="ORF">H2C83_04965</name>
</gene>
<evidence type="ECO:0000256" key="5">
    <source>
        <dbReference type="ARBA" id="ARBA00022884"/>
    </source>
</evidence>
<dbReference type="AlphaFoldDB" id="A0A7W1XR61"/>
<keyword evidence="4 6" id="KW-0949">S-adenosyl-L-methionine</keyword>
<dbReference type="Pfam" id="PF17125">
    <property type="entry name" value="Methyltr_RsmF_N"/>
    <property type="match status" value="1"/>
</dbReference>
<keyword evidence="5 6" id="KW-0694">RNA-binding</keyword>
<dbReference type="Gene3D" id="2.30.130.60">
    <property type="match status" value="1"/>
</dbReference>
<dbReference type="CDD" id="cd21147">
    <property type="entry name" value="RsmF_methylt_CTD1"/>
    <property type="match status" value="1"/>
</dbReference>
<evidence type="ECO:0000313" key="9">
    <source>
        <dbReference type="Proteomes" id="UP000538292"/>
    </source>
</evidence>
<dbReference type="Pfam" id="PF01189">
    <property type="entry name" value="Methyltr_RsmB-F"/>
    <property type="match status" value="1"/>
</dbReference>
<feature type="binding site" evidence="6">
    <location>
        <begin position="112"/>
        <end position="118"/>
    </location>
    <ligand>
        <name>S-adenosyl-L-methionine</name>
        <dbReference type="ChEBI" id="CHEBI:59789"/>
    </ligand>
</feature>
<evidence type="ECO:0000256" key="6">
    <source>
        <dbReference type="PROSITE-ProRule" id="PRU01023"/>
    </source>
</evidence>
<dbReference type="PANTHER" id="PTHR22807">
    <property type="entry name" value="NOP2 YEAST -RELATED NOL1/NOP2/FMU SUN DOMAIN-CONTAINING"/>
    <property type="match status" value="1"/>
</dbReference>
<dbReference type="PANTHER" id="PTHR22807:SF30">
    <property type="entry name" value="28S RRNA (CYTOSINE(4447)-C(5))-METHYLTRANSFERASE-RELATED"/>
    <property type="match status" value="1"/>
</dbReference>
<comment type="similarity">
    <text evidence="6">Belongs to the class I-like SAM-binding methyltransferase superfamily. RsmB/NOP family.</text>
</comment>
<dbReference type="GO" id="GO:0001510">
    <property type="term" value="P:RNA methylation"/>
    <property type="evidence" value="ECO:0007669"/>
    <property type="project" value="InterPro"/>
</dbReference>
<evidence type="ECO:0000313" key="8">
    <source>
        <dbReference type="EMBL" id="MBA4601682.1"/>
    </source>
</evidence>
<dbReference type="GO" id="GO:0008173">
    <property type="term" value="F:RNA methyltransferase activity"/>
    <property type="evidence" value="ECO:0007669"/>
    <property type="project" value="InterPro"/>
</dbReference>
<dbReference type="InterPro" id="IPR011023">
    <property type="entry name" value="Nop2p"/>
</dbReference>
<dbReference type="InterPro" id="IPR031341">
    <property type="entry name" value="Methyltr_RsmF_N"/>
</dbReference>
<keyword evidence="9" id="KW-1185">Reference proteome</keyword>
<dbReference type="InterPro" id="IPR023267">
    <property type="entry name" value="RCMT"/>
</dbReference>
<dbReference type="PROSITE" id="PS51686">
    <property type="entry name" value="SAM_MT_RSMB_NOP"/>
    <property type="match status" value="1"/>
</dbReference>
<dbReference type="PRINTS" id="PR02008">
    <property type="entry name" value="RCMTFAMILY"/>
</dbReference>
<dbReference type="NCBIfam" id="TIGR00446">
    <property type="entry name" value="nop2p"/>
    <property type="match status" value="1"/>
</dbReference>
<protein>
    <submittedName>
        <fullName evidence="8">RsmF rRNA methyltransferase first C-terminal domain-containing protein</fullName>
    </submittedName>
</protein>
<dbReference type="InterPro" id="IPR001678">
    <property type="entry name" value="MeTrfase_RsmB-F_NOP2_dom"/>
</dbReference>
<comment type="caution">
    <text evidence="8">The sequence shown here is derived from an EMBL/GenBank/DDBJ whole genome shotgun (WGS) entry which is preliminary data.</text>
</comment>
<organism evidence="8 9">
    <name type="scientific">Thermoactinomyces mirandus</name>
    <dbReference type="NCBI Taxonomy" id="2756294"/>
    <lineage>
        <taxon>Bacteria</taxon>
        <taxon>Bacillati</taxon>
        <taxon>Bacillota</taxon>
        <taxon>Bacilli</taxon>
        <taxon>Bacillales</taxon>
        <taxon>Thermoactinomycetaceae</taxon>
        <taxon>Thermoactinomyces</taxon>
    </lineage>
</organism>
<dbReference type="GO" id="GO:0008757">
    <property type="term" value="F:S-adenosylmethionine-dependent methyltransferase activity"/>
    <property type="evidence" value="ECO:0007669"/>
    <property type="project" value="InterPro"/>
</dbReference>
<sequence length="464" mass="52492">MVQSLPQDFLQLMQFLLKDEYPAFLNTYQHAPIRSLRVNTLKIRPDRLKEKVPFQLEPVPWCKEAFYYDHERDRPGKHVYHAAGLYYIQDASAMAPAEALAAKPGEKILDLCAAPGGKTTQLAAQMRGKGILVANEIDNKRIHALVENLERCGVTNAVVLNENPAHLTERFTHFFNGILIDAPCSGEGMFRKDPEASNRWSLRAVEKCALLQSQILEAAAPMLRPGGRLVYSTCTFNPSENEGVISRFLEKHPEFQVKSIAQATHFQPGHPEWADKENPSLQEAARLWPHHLKGEGHFVVLLEKTADQEIKKPRTGKFPPVSASAKKVWKTFVEHTYVEESFLKDTYTVFGEHLYQVPEELPSLKGLRVERPGRYLGQAKRNHFAPSHALALSSQPAQVRQVHALERDDPELIRYLQGEALPATLAKGWTLVTVDGYPLGWGKVSGGLLKNHYPKWLRRDRIQQ</sequence>